<evidence type="ECO:0000256" key="8">
    <source>
        <dbReference type="SAM" id="Coils"/>
    </source>
</evidence>
<dbReference type="eggNOG" id="KOG4484">
    <property type="taxonomic scope" value="Eukaryota"/>
</dbReference>
<keyword evidence="7" id="KW-0539">Nucleus</keyword>
<dbReference type="InParanoid" id="A7T1E9"/>
<proteinExistence type="inferred from homology"/>
<dbReference type="STRING" id="45351.A7T1E9"/>
<sequence length="366" mass="42054">MAPTKTHLRHTSPKNHLPKKTKNRKKSLRDQLRSVQRLLRQENLPANMRVAQERILNMLEKELRDKAKEDRDKKIAKKYKMVKFFELRKVQRKYNNCKKNLDTCTEDHERICQALPVFRATPATPGTPIPATPGTPTCLTKSPHTCHPHTCHTRYPYPPHQEPPYLPPPYLPHPVPLPASPRAPIPATPSTPIPATPGTPIYFPTEMKYISLFPPTPCNNEEAIKEKDKIFKMINEKVESGEFREAYDMMASPGKDKVQGKKKSPGKLLNLNMSGDDNDQETAKQVLEDDFFIDTKPNVLKDKEDHKPEKSSRHKDTKSKPTPAALSSLENRDHKVKRLKDNREVEASKKIKKDKKHKKTHQNLCF</sequence>
<feature type="region of interest" description="Disordered" evidence="9">
    <location>
        <begin position="251"/>
        <end position="278"/>
    </location>
</feature>
<gene>
    <name evidence="10" type="ORF">NEMVEDRAFT_v1g248502</name>
</gene>
<dbReference type="GO" id="GO:0005730">
    <property type="term" value="C:nucleolus"/>
    <property type="evidence" value="ECO:0007669"/>
    <property type="project" value="UniProtKB-SubCell"/>
</dbReference>
<feature type="region of interest" description="Disordered" evidence="9">
    <location>
        <begin position="1"/>
        <end position="29"/>
    </location>
</feature>
<evidence type="ECO:0000256" key="1">
    <source>
        <dbReference type="ARBA" id="ARBA00004604"/>
    </source>
</evidence>
<evidence type="ECO:0000256" key="5">
    <source>
        <dbReference type="ARBA" id="ARBA00022552"/>
    </source>
</evidence>
<evidence type="ECO:0000256" key="4">
    <source>
        <dbReference type="ARBA" id="ARBA00019827"/>
    </source>
</evidence>
<dbReference type="GO" id="GO:0000462">
    <property type="term" value="P:maturation of SSU-rRNA from tricistronic rRNA transcript (SSU-rRNA, 5.8S rRNA, LSU-rRNA)"/>
    <property type="evidence" value="ECO:0000318"/>
    <property type="project" value="GO_Central"/>
</dbReference>
<evidence type="ECO:0000313" key="10">
    <source>
        <dbReference type="EMBL" id="EDO30214.1"/>
    </source>
</evidence>
<dbReference type="InterPro" id="IPR019310">
    <property type="entry name" value="Efg1"/>
</dbReference>
<feature type="compositionally biased region" description="Basic and acidic residues" evidence="9">
    <location>
        <begin position="299"/>
        <end position="311"/>
    </location>
</feature>
<name>A7T1E9_NEMVE</name>
<keyword evidence="6 8" id="KW-0175">Coiled coil</keyword>
<dbReference type="OMA" id="HERICQA"/>
<reference evidence="10 11" key="1">
    <citation type="journal article" date="2007" name="Science">
        <title>Sea anemone genome reveals ancestral eumetazoan gene repertoire and genomic organization.</title>
        <authorList>
            <person name="Putnam N.H."/>
            <person name="Srivastava M."/>
            <person name="Hellsten U."/>
            <person name="Dirks B."/>
            <person name="Chapman J."/>
            <person name="Salamov A."/>
            <person name="Terry A."/>
            <person name="Shapiro H."/>
            <person name="Lindquist E."/>
            <person name="Kapitonov V.V."/>
            <person name="Jurka J."/>
            <person name="Genikhovich G."/>
            <person name="Grigoriev I.V."/>
            <person name="Lucas S.M."/>
            <person name="Steele R.E."/>
            <person name="Finnerty J.R."/>
            <person name="Technau U."/>
            <person name="Martindale M.Q."/>
            <person name="Rokhsar D.S."/>
        </authorList>
    </citation>
    <scope>NUCLEOTIDE SEQUENCE [LARGE SCALE GENOMIC DNA]</scope>
    <source>
        <strain evidence="11">CH2 X CH6</strain>
    </source>
</reference>
<dbReference type="AlphaFoldDB" id="A7T1E9"/>
<protein>
    <recommendedName>
        <fullName evidence="3">rRNA-processing protein EFG1</fullName>
    </recommendedName>
    <alternativeName>
        <fullName evidence="4">rRNA-processing protein efg1</fullName>
    </alternativeName>
</protein>
<dbReference type="HOGENOM" id="CLU_757158_0_0_1"/>
<dbReference type="PANTHER" id="PTHR33911:SF1">
    <property type="entry name" value="RRNA-PROCESSING PROTEIN EFG1"/>
    <property type="match status" value="1"/>
</dbReference>
<feature type="region of interest" description="Disordered" evidence="9">
    <location>
        <begin position="297"/>
        <end position="366"/>
    </location>
</feature>
<feature type="compositionally biased region" description="Basic residues" evidence="9">
    <location>
        <begin position="1"/>
        <end position="27"/>
    </location>
</feature>
<dbReference type="EMBL" id="DS470103">
    <property type="protein sequence ID" value="EDO30214.1"/>
    <property type="molecule type" value="Genomic_DNA"/>
</dbReference>
<dbReference type="InterPro" id="IPR050786">
    <property type="entry name" value="EFG1_rRNA-proc"/>
</dbReference>
<dbReference type="PANTHER" id="PTHR33911">
    <property type="entry name" value="RRNA-PROCESSING PROTEIN EFG1"/>
    <property type="match status" value="1"/>
</dbReference>
<accession>A7T1E9</accession>
<evidence type="ECO:0000313" key="11">
    <source>
        <dbReference type="Proteomes" id="UP000001593"/>
    </source>
</evidence>
<keyword evidence="11" id="KW-1185">Reference proteome</keyword>
<organism evidence="10 11">
    <name type="scientific">Nematostella vectensis</name>
    <name type="common">Starlet sea anemone</name>
    <dbReference type="NCBI Taxonomy" id="45351"/>
    <lineage>
        <taxon>Eukaryota</taxon>
        <taxon>Metazoa</taxon>
        <taxon>Cnidaria</taxon>
        <taxon>Anthozoa</taxon>
        <taxon>Hexacorallia</taxon>
        <taxon>Actiniaria</taxon>
        <taxon>Edwardsiidae</taxon>
        <taxon>Nematostella</taxon>
    </lineage>
</organism>
<feature type="compositionally biased region" description="Basic residues" evidence="9">
    <location>
        <begin position="350"/>
        <end position="366"/>
    </location>
</feature>
<comment type="similarity">
    <text evidence="2">Belongs to the EFG1 family.</text>
</comment>
<evidence type="ECO:0000256" key="2">
    <source>
        <dbReference type="ARBA" id="ARBA00006916"/>
    </source>
</evidence>
<evidence type="ECO:0000256" key="3">
    <source>
        <dbReference type="ARBA" id="ARBA00018689"/>
    </source>
</evidence>
<dbReference type="Proteomes" id="UP000001593">
    <property type="component" value="Unassembled WGS sequence"/>
</dbReference>
<feature type="coiled-coil region" evidence="8">
    <location>
        <begin position="49"/>
        <end position="107"/>
    </location>
</feature>
<dbReference type="Pfam" id="PF10153">
    <property type="entry name" value="Efg1"/>
    <property type="match status" value="1"/>
</dbReference>
<evidence type="ECO:0000256" key="6">
    <source>
        <dbReference type="ARBA" id="ARBA00023054"/>
    </source>
</evidence>
<evidence type="ECO:0000256" key="7">
    <source>
        <dbReference type="ARBA" id="ARBA00023242"/>
    </source>
</evidence>
<comment type="subcellular location">
    <subcellularLocation>
        <location evidence="1">Nucleus</location>
        <location evidence="1">Nucleolus</location>
    </subcellularLocation>
</comment>
<feature type="compositionally biased region" description="Basic and acidic residues" evidence="9">
    <location>
        <begin position="339"/>
        <end position="349"/>
    </location>
</feature>
<keyword evidence="5" id="KW-0698">rRNA processing</keyword>
<evidence type="ECO:0000256" key="9">
    <source>
        <dbReference type="SAM" id="MobiDB-lite"/>
    </source>
</evidence>